<feature type="compositionally biased region" description="Basic and acidic residues" evidence="2">
    <location>
        <begin position="517"/>
        <end position="529"/>
    </location>
</feature>
<gene>
    <name evidence="5 6 7 8" type="primary">LOC110988380</name>
</gene>
<dbReference type="OMA" id="RWITVDY"/>
<dbReference type="KEGG" id="aplc:110988380"/>
<evidence type="ECO:0000259" key="3">
    <source>
        <dbReference type="Pfam" id="PF03372"/>
    </source>
</evidence>
<dbReference type="Proteomes" id="UP000694845">
    <property type="component" value="Unplaced"/>
</dbReference>
<dbReference type="GeneID" id="110988380"/>
<organism evidence="4 8">
    <name type="scientific">Acanthaster planci</name>
    <name type="common">Crown-of-thorns starfish</name>
    <dbReference type="NCBI Taxonomy" id="133434"/>
    <lineage>
        <taxon>Eukaryota</taxon>
        <taxon>Metazoa</taxon>
        <taxon>Echinodermata</taxon>
        <taxon>Eleutherozoa</taxon>
        <taxon>Asterozoa</taxon>
        <taxon>Asteroidea</taxon>
        <taxon>Valvatacea</taxon>
        <taxon>Valvatida</taxon>
        <taxon>Acanthasteridae</taxon>
        <taxon>Acanthaster</taxon>
    </lineage>
</organism>
<dbReference type="RefSeq" id="XP_022107511.1">
    <property type="nucleotide sequence ID" value="XM_022251819.1"/>
</dbReference>
<feature type="region of interest" description="Disordered" evidence="2">
    <location>
        <begin position="31"/>
        <end position="120"/>
    </location>
</feature>
<evidence type="ECO:0000313" key="8">
    <source>
        <dbReference type="RefSeq" id="XP_022107513.1"/>
    </source>
</evidence>
<dbReference type="RefSeq" id="XP_022107513.1">
    <property type="nucleotide sequence ID" value="XM_022251821.1"/>
</dbReference>
<proteinExistence type="predicted"/>
<dbReference type="Gene3D" id="3.60.10.10">
    <property type="entry name" value="Endonuclease/exonuclease/phosphatase"/>
    <property type="match status" value="1"/>
</dbReference>
<dbReference type="InterPro" id="IPR050410">
    <property type="entry name" value="CCR4/nocturin_mRNA_transcr"/>
</dbReference>
<feature type="region of interest" description="Disordered" evidence="2">
    <location>
        <begin position="517"/>
        <end position="542"/>
    </location>
</feature>
<dbReference type="InterPro" id="IPR005135">
    <property type="entry name" value="Endo/exonuclease/phosphatase"/>
</dbReference>
<sequence length="653" mass="73106">MFNPGRFAFESARRTRQLSLLEQLSGLLRMEETSGGRPAKEKAKEIYPNCFPPPRGCSSLPGRQPDGAATGQHGQEVGLPHSSFHQAQQEVTQRAPSPNPQGSESLHPGRPTAWFPHPPTAITRSYHTSFPSLAASSTSSSSSANINASVQTRSPSDQSQSKRTLNISSAESKKLRSEISPGTSNDQEKLSLTRQETSDEKVEMLTIRSGDELPSGVTAEGKRPDMSKFKRRWKLTPAGESRYLWPSGTEVSLLCYNVLAQCLIESNDYLYDSCPEEILRWDYRKENLLRELQQAEADIMCLQEVQLSHFRHFFGPELEKLGYASLYQKRTGDKHDGCAIFYKRDKFELEDCKKVRFYRSNIKLLDRDNVGLVALLRAKGSSQARGQPPKLCVATTHLLYNPKRGDIKLAQLGVLLAEIDRLAAATVSPCQPPSAPQPTPLYHPIILCGDFNSLPHSPLYNFIRNRRLDYVGLQKVLVSGQGSSRRSFDPLNWPLWPYDVGVTDACQFRSVVKERLRNRENSDQDKQKQCTEPSDAANEPQDWEKRFSESIHHPFQLASVHSHGSQPREVTTNHSRTNCTVDYIFYSSAPPKLGGMLPEMPSPPVTYAGELKLLEYLSLLTDQEATDMGGLPNHALSSDHFSLQAKFLLIPPE</sequence>
<keyword evidence="1" id="KW-0175">Coiled coil</keyword>
<dbReference type="AlphaFoldDB" id="A0A8B7ZPK3"/>
<dbReference type="RefSeq" id="XP_022107512.1">
    <property type="nucleotide sequence ID" value="XM_022251820.1"/>
</dbReference>
<evidence type="ECO:0000313" key="4">
    <source>
        <dbReference type="Proteomes" id="UP000694845"/>
    </source>
</evidence>
<feature type="compositionally biased region" description="Basic and acidic residues" evidence="2">
    <location>
        <begin position="186"/>
        <end position="201"/>
    </location>
</feature>
<dbReference type="CTD" id="90806"/>
<feature type="compositionally biased region" description="Low complexity" evidence="2">
    <location>
        <begin position="132"/>
        <end position="149"/>
    </location>
</feature>
<protein>
    <submittedName>
        <fullName evidence="5 6">Protein angel homolog 2-like</fullName>
    </submittedName>
</protein>
<feature type="compositionally biased region" description="Polar residues" evidence="2">
    <location>
        <begin position="150"/>
        <end position="170"/>
    </location>
</feature>
<evidence type="ECO:0000313" key="7">
    <source>
        <dbReference type="RefSeq" id="XP_022107512.1"/>
    </source>
</evidence>
<keyword evidence="4" id="KW-1185">Reference proteome</keyword>
<dbReference type="PANTHER" id="PTHR12121">
    <property type="entry name" value="CARBON CATABOLITE REPRESSOR PROTEIN 4"/>
    <property type="match status" value="1"/>
</dbReference>
<feature type="compositionally biased region" description="Basic and acidic residues" evidence="2">
    <location>
        <begin position="31"/>
        <end position="45"/>
    </location>
</feature>
<feature type="compositionally biased region" description="Polar residues" evidence="2">
    <location>
        <begin position="83"/>
        <end position="104"/>
    </location>
</feature>
<reference evidence="5 6" key="1">
    <citation type="submission" date="2025-04" db="UniProtKB">
        <authorList>
            <consortium name="RefSeq"/>
        </authorList>
    </citation>
    <scope>IDENTIFICATION</scope>
</reference>
<feature type="region of interest" description="Disordered" evidence="2">
    <location>
        <begin position="132"/>
        <end position="201"/>
    </location>
</feature>
<dbReference type="OrthoDB" id="10253982at2759"/>
<evidence type="ECO:0000313" key="5">
    <source>
        <dbReference type="RefSeq" id="XP_022107510.1"/>
    </source>
</evidence>
<dbReference type="GO" id="GO:0000175">
    <property type="term" value="F:3'-5'-RNA exonuclease activity"/>
    <property type="evidence" value="ECO:0007669"/>
    <property type="project" value="TreeGrafter"/>
</dbReference>
<accession>A0A8B7ZPK3</accession>
<evidence type="ECO:0000256" key="2">
    <source>
        <dbReference type="SAM" id="MobiDB-lite"/>
    </source>
</evidence>
<dbReference type="RefSeq" id="XP_022107510.1">
    <property type="nucleotide sequence ID" value="XM_022251818.1"/>
</dbReference>
<name>A0A8B7ZPK3_ACAPL</name>
<dbReference type="InterPro" id="IPR036691">
    <property type="entry name" value="Endo/exonu/phosph_ase_sf"/>
</dbReference>
<evidence type="ECO:0000313" key="6">
    <source>
        <dbReference type="RefSeq" id="XP_022107511.1"/>
    </source>
</evidence>
<dbReference type="PANTHER" id="PTHR12121:SF34">
    <property type="entry name" value="PROTEIN ANGEL"/>
    <property type="match status" value="1"/>
</dbReference>
<feature type="domain" description="Endonuclease/exonuclease/phosphatase" evidence="3">
    <location>
        <begin position="256"/>
        <end position="593"/>
    </location>
</feature>
<dbReference type="SUPFAM" id="SSF56219">
    <property type="entry name" value="DNase I-like"/>
    <property type="match status" value="1"/>
</dbReference>
<dbReference type="Pfam" id="PF03372">
    <property type="entry name" value="Exo_endo_phos"/>
    <property type="match status" value="1"/>
</dbReference>
<evidence type="ECO:0000256" key="1">
    <source>
        <dbReference type="SAM" id="Coils"/>
    </source>
</evidence>
<feature type="coiled-coil region" evidence="1">
    <location>
        <begin position="278"/>
        <end position="305"/>
    </location>
</feature>